<dbReference type="PROSITE" id="PS51294">
    <property type="entry name" value="HTH_MYB"/>
    <property type="match status" value="2"/>
</dbReference>
<keyword evidence="3" id="KW-0238">DNA-binding</keyword>
<reference evidence="7 8" key="1">
    <citation type="journal article" date="2021" name="Commun. Biol.">
        <title>The genome of Shorea leprosula (Dipterocarpaceae) highlights the ecological relevance of drought in aseasonal tropical rainforests.</title>
        <authorList>
            <person name="Ng K.K.S."/>
            <person name="Kobayashi M.J."/>
            <person name="Fawcett J.A."/>
            <person name="Hatakeyama M."/>
            <person name="Paape T."/>
            <person name="Ng C.H."/>
            <person name="Ang C.C."/>
            <person name="Tnah L.H."/>
            <person name="Lee C.T."/>
            <person name="Nishiyama T."/>
            <person name="Sese J."/>
            <person name="O'Brien M.J."/>
            <person name="Copetti D."/>
            <person name="Mohd Noor M.I."/>
            <person name="Ong R.C."/>
            <person name="Putra M."/>
            <person name="Sireger I.Z."/>
            <person name="Indrioko S."/>
            <person name="Kosugi Y."/>
            <person name="Izuno A."/>
            <person name="Isagi Y."/>
            <person name="Lee S.L."/>
            <person name="Shimizu K.K."/>
        </authorList>
    </citation>
    <scope>NUCLEOTIDE SEQUENCE [LARGE SCALE GENOMIC DNA]</scope>
    <source>
        <strain evidence="7">214</strain>
    </source>
</reference>
<evidence type="ECO:0000313" key="8">
    <source>
        <dbReference type="Proteomes" id="UP001054252"/>
    </source>
</evidence>
<keyword evidence="8" id="KW-1185">Reference proteome</keyword>
<dbReference type="InterPro" id="IPR015495">
    <property type="entry name" value="Myb_TF_plants"/>
</dbReference>
<evidence type="ECO:0000256" key="2">
    <source>
        <dbReference type="ARBA" id="ARBA00022737"/>
    </source>
</evidence>
<dbReference type="PROSITE" id="PS50090">
    <property type="entry name" value="MYB_LIKE"/>
    <property type="match status" value="2"/>
</dbReference>
<dbReference type="InterPro" id="IPR009057">
    <property type="entry name" value="Homeodomain-like_sf"/>
</dbReference>
<accession>A0AAV5JT81</accession>
<feature type="domain" description="HTH myb-type" evidence="6">
    <location>
        <begin position="58"/>
        <end position="111"/>
    </location>
</feature>
<evidence type="ECO:0000256" key="1">
    <source>
        <dbReference type="ARBA" id="ARBA00004123"/>
    </source>
</evidence>
<dbReference type="PANTHER" id="PTHR47999:SF59">
    <property type="entry name" value="TRANSCRIPTION FACTOR WER-LIKE"/>
    <property type="match status" value="1"/>
</dbReference>
<evidence type="ECO:0000259" key="6">
    <source>
        <dbReference type="PROSITE" id="PS51294"/>
    </source>
</evidence>
<dbReference type="InterPro" id="IPR017930">
    <property type="entry name" value="Myb_dom"/>
</dbReference>
<dbReference type="AlphaFoldDB" id="A0AAV5JT81"/>
<organism evidence="7 8">
    <name type="scientific">Rubroshorea leprosula</name>
    <dbReference type="NCBI Taxonomy" id="152421"/>
    <lineage>
        <taxon>Eukaryota</taxon>
        <taxon>Viridiplantae</taxon>
        <taxon>Streptophyta</taxon>
        <taxon>Embryophyta</taxon>
        <taxon>Tracheophyta</taxon>
        <taxon>Spermatophyta</taxon>
        <taxon>Magnoliopsida</taxon>
        <taxon>eudicotyledons</taxon>
        <taxon>Gunneridae</taxon>
        <taxon>Pentapetalae</taxon>
        <taxon>rosids</taxon>
        <taxon>malvids</taxon>
        <taxon>Malvales</taxon>
        <taxon>Dipterocarpaceae</taxon>
        <taxon>Rubroshorea</taxon>
    </lineage>
</organism>
<comment type="subcellular location">
    <subcellularLocation>
        <location evidence="1">Nucleus</location>
    </subcellularLocation>
</comment>
<dbReference type="FunFam" id="1.10.10.60:FF:000001">
    <property type="entry name" value="MYB-related transcription factor"/>
    <property type="match status" value="1"/>
</dbReference>
<dbReference type="InterPro" id="IPR001005">
    <property type="entry name" value="SANT/Myb"/>
</dbReference>
<comment type="caution">
    <text evidence="7">The sequence shown here is derived from an EMBL/GenBank/DDBJ whole genome shotgun (WGS) entry which is preliminary data.</text>
</comment>
<keyword evidence="2" id="KW-0677">Repeat</keyword>
<dbReference type="Proteomes" id="UP001054252">
    <property type="component" value="Unassembled WGS sequence"/>
</dbReference>
<evidence type="ECO:0000256" key="3">
    <source>
        <dbReference type="ARBA" id="ARBA00023125"/>
    </source>
</evidence>
<dbReference type="Pfam" id="PF00249">
    <property type="entry name" value="Myb_DNA-binding"/>
    <property type="match status" value="2"/>
</dbReference>
<evidence type="ECO:0000259" key="5">
    <source>
        <dbReference type="PROSITE" id="PS50090"/>
    </source>
</evidence>
<dbReference type="PANTHER" id="PTHR47999">
    <property type="entry name" value="TRANSCRIPTION FACTOR MYB8-RELATED-RELATED"/>
    <property type="match status" value="1"/>
</dbReference>
<dbReference type="SUPFAM" id="SSF46689">
    <property type="entry name" value="Homeodomain-like"/>
    <property type="match status" value="1"/>
</dbReference>
<protein>
    <submittedName>
        <fullName evidence="7">Uncharacterized protein</fullName>
    </submittedName>
</protein>
<evidence type="ECO:0000256" key="4">
    <source>
        <dbReference type="ARBA" id="ARBA00023242"/>
    </source>
</evidence>
<dbReference type="GO" id="GO:0003677">
    <property type="term" value="F:DNA binding"/>
    <property type="evidence" value="ECO:0007669"/>
    <property type="project" value="UniProtKB-KW"/>
</dbReference>
<feature type="domain" description="Myb-like" evidence="5">
    <location>
        <begin position="57"/>
        <end position="107"/>
    </location>
</feature>
<feature type="domain" description="HTH myb-type" evidence="6">
    <location>
        <begin position="4"/>
        <end position="56"/>
    </location>
</feature>
<gene>
    <name evidence="7" type="ORF">SLEP1_g25372</name>
</gene>
<proteinExistence type="predicted"/>
<dbReference type="EMBL" id="BPVZ01000041">
    <property type="protein sequence ID" value="GKV14508.1"/>
    <property type="molecule type" value="Genomic_DNA"/>
</dbReference>
<keyword evidence="4" id="KW-0539">Nucleus</keyword>
<dbReference type="SMART" id="SM00717">
    <property type="entry name" value="SANT"/>
    <property type="match status" value="2"/>
</dbReference>
<dbReference type="CDD" id="cd00167">
    <property type="entry name" value="SANT"/>
    <property type="match status" value="2"/>
</dbReference>
<dbReference type="GO" id="GO:0005634">
    <property type="term" value="C:nucleus"/>
    <property type="evidence" value="ECO:0007669"/>
    <property type="project" value="UniProtKB-SubCell"/>
</dbReference>
<evidence type="ECO:0000313" key="7">
    <source>
        <dbReference type="EMBL" id="GKV14508.1"/>
    </source>
</evidence>
<feature type="domain" description="Myb-like" evidence="5">
    <location>
        <begin position="4"/>
        <end position="56"/>
    </location>
</feature>
<sequence>MEEEKEYKKGLWTEEEDRILSEYVRVHGIGHWNRVPKFTSLRRCGRSCRMRWLNYLCPSVKHGGFSEEEEDLIIRLHKLLGNRWSLIARPMPGRTDNQVKNYWNTHLRKKLGIKKTKGEVVRMRSSEVVGSSQPAEEAVQKRLQPDKFDVELLPRSEVTVAGDTQSAGEMGNEESQFGIIEFVNNDLFDMPSPGLLEFSDGHPFDAIWQS</sequence>
<dbReference type="Gene3D" id="1.10.10.60">
    <property type="entry name" value="Homeodomain-like"/>
    <property type="match status" value="2"/>
</dbReference>
<name>A0AAV5JT81_9ROSI</name>